<feature type="compositionally biased region" description="Polar residues" evidence="1">
    <location>
        <begin position="74"/>
        <end position="87"/>
    </location>
</feature>
<dbReference type="Proteomes" id="UP000322873">
    <property type="component" value="Unassembled WGS sequence"/>
</dbReference>
<keyword evidence="3" id="KW-1185">Reference proteome</keyword>
<accession>A0A5M9K2S1</accession>
<proteinExistence type="predicted"/>
<sequence>MEYGISSDGLPTVWVSEQKDLYQARKESEARSRASKKYSTYLGTAAVHTVVLKSRDLGEKAKDLGSKLHPVRTANVSRTAPTATMQK</sequence>
<comment type="caution">
    <text evidence="2">The sequence shown here is derived from an EMBL/GenBank/DDBJ whole genome shotgun (WGS) entry which is preliminary data.</text>
</comment>
<evidence type="ECO:0000313" key="2">
    <source>
        <dbReference type="EMBL" id="KAA8575210.1"/>
    </source>
</evidence>
<evidence type="ECO:0000256" key="1">
    <source>
        <dbReference type="SAM" id="MobiDB-lite"/>
    </source>
</evidence>
<reference evidence="2 3" key="1">
    <citation type="submission" date="2019-06" db="EMBL/GenBank/DDBJ databases">
        <title>Genome Sequence of the Brown Rot Fungal Pathogen Monilinia fructicola.</title>
        <authorList>
            <person name="De Miccolis Angelini R.M."/>
            <person name="Landi L."/>
            <person name="Abate D."/>
            <person name="Pollastro S."/>
            <person name="Romanazzi G."/>
            <person name="Faretra F."/>
        </authorList>
    </citation>
    <scope>NUCLEOTIDE SEQUENCE [LARGE SCALE GENOMIC DNA]</scope>
    <source>
        <strain evidence="2 3">Mfrc123</strain>
    </source>
</reference>
<protein>
    <submittedName>
        <fullName evidence="2">Uncharacterized protein</fullName>
    </submittedName>
</protein>
<feature type="region of interest" description="Disordered" evidence="1">
    <location>
        <begin position="63"/>
        <end position="87"/>
    </location>
</feature>
<organism evidence="2 3">
    <name type="scientific">Monilinia fructicola</name>
    <name type="common">Brown rot fungus</name>
    <name type="synonym">Ciboria fructicola</name>
    <dbReference type="NCBI Taxonomy" id="38448"/>
    <lineage>
        <taxon>Eukaryota</taxon>
        <taxon>Fungi</taxon>
        <taxon>Dikarya</taxon>
        <taxon>Ascomycota</taxon>
        <taxon>Pezizomycotina</taxon>
        <taxon>Leotiomycetes</taxon>
        <taxon>Helotiales</taxon>
        <taxon>Sclerotiniaceae</taxon>
        <taxon>Monilinia</taxon>
    </lineage>
</organism>
<dbReference type="AlphaFoldDB" id="A0A5M9K2S1"/>
<dbReference type="EMBL" id="VICG01000002">
    <property type="protein sequence ID" value="KAA8575210.1"/>
    <property type="molecule type" value="Genomic_DNA"/>
</dbReference>
<name>A0A5M9K2S1_MONFR</name>
<evidence type="ECO:0000313" key="3">
    <source>
        <dbReference type="Proteomes" id="UP000322873"/>
    </source>
</evidence>
<gene>
    <name evidence="2" type="ORF">EYC84_004406</name>
</gene>